<proteinExistence type="predicted"/>
<dbReference type="AlphaFoldDB" id="A0A4Y2FVQ2"/>
<dbReference type="OrthoDB" id="6436300at2759"/>
<evidence type="ECO:0000313" key="3">
    <source>
        <dbReference type="Proteomes" id="UP000499080"/>
    </source>
</evidence>
<dbReference type="PANTHER" id="PTHR35385">
    <property type="entry name" value="PROTEIN B, PUTATIVE-RELATED-RELATED"/>
    <property type="match status" value="1"/>
</dbReference>
<evidence type="ECO:0000313" key="2">
    <source>
        <dbReference type="EMBL" id="GBM44515.1"/>
    </source>
</evidence>
<accession>A0A4Y2FVQ2</accession>
<reference evidence="2 3" key="1">
    <citation type="journal article" date="2019" name="Sci. Rep.">
        <title>Orb-weaving spider Araneus ventricosus genome elucidates the spidroin gene catalogue.</title>
        <authorList>
            <person name="Kono N."/>
            <person name="Nakamura H."/>
            <person name="Ohtoshi R."/>
            <person name="Moran D.A.P."/>
            <person name="Shinohara A."/>
            <person name="Yoshida Y."/>
            <person name="Fujiwara M."/>
            <person name="Mori M."/>
            <person name="Tomita M."/>
            <person name="Arakawa K."/>
        </authorList>
    </citation>
    <scope>NUCLEOTIDE SEQUENCE [LARGE SCALE GENOMIC DNA]</scope>
</reference>
<dbReference type="PANTHER" id="PTHR35385:SF2">
    <property type="entry name" value="PROTEIN B, PUTATIVE-RELATED"/>
    <property type="match status" value="1"/>
</dbReference>
<organism evidence="2 3">
    <name type="scientific">Araneus ventricosus</name>
    <name type="common">Orbweaver spider</name>
    <name type="synonym">Epeira ventricosa</name>
    <dbReference type="NCBI Taxonomy" id="182803"/>
    <lineage>
        <taxon>Eukaryota</taxon>
        <taxon>Metazoa</taxon>
        <taxon>Ecdysozoa</taxon>
        <taxon>Arthropoda</taxon>
        <taxon>Chelicerata</taxon>
        <taxon>Arachnida</taxon>
        <taxon>Araneae</taxon>
        <taxon>Araneomorphae</taxon>
        <taxon>Entelegynae</taxon>
        <taxon>Araneoidea</taxon>
        <taxon>Araneidae</taxon>
        <taxon>Araneus</taxon>
    </lineage>
</organism>
<dbReference type="InterPro" id="IPR018289">
    <property type="entry name" value="MULE_transposase_dom"/>
</dbReference>
<gene>
    <name evidence="2" type="ORF">AVEN_192546_1</name>
</gene>
<evidence type="ECO:0000259" key="1">
    <source>
        <dbReference type="Pfam" id="PF10551"/>
    </source>
</evidence>
<name>A0A4Y2FVQ2_ARAVE</name>
<dbReference type="EMBL" id="BGPR01001068">
    <property type="protein sequence ID" value="GBM44515.1"/>
    <property type="molecule type" value="Genomic_DNA"/>
</dbReference>
<dbReference type="Pfam" id="PF10551">
    <property type="entry name" value="MULE"/>
    <property type="match status" value="1"/>
</dbReference>
<sequence>METPSTWTGSDMIAKLKENILEYEKQGSVVHFSEEPFVVLIVIPLMKRASDLETAADLVFVDSTSSCDAENHSITFFLIPCAAGAVPLGIVIIKGQTEIAYTAGFKLLKNSLGKPFNRNGSPTIFITDNSSAEINSLSSVWPGCENLLCIFHVGQAVWRWLWDSKHCILKEHFTILMGFFSEDIICIMS</sequence>
<protein>
    <recommendedName>
        <fullName evidence="1">MULE transposase domain-containing protein</fullName>
    </recommendedName>
</protein>
<comment type="caution">
    <text evidence="2">The sequence shown here is derived from an EMBL/GenBank/DDBJ whole genome shotgun (WGS) entry which is preliminary data.</text>
</comment>
<dbReference type="Proteomes" id="UP000499080">
    <property type="component" value="Unassembled WGS sequence"/>
</dbReference>
<feature type="domain" description="MULE transposase" evidence="1">
    <location>
        <begin position="75"/>
        <end position="154"/>
    </location>
</feature>
<keyword evidence="3" id="KW-1185">Reference proteome</keyword>